<keyword evidence="2" id="KW-1185">Reference proteome</keyword>
<name>A0A9Q1C7T0_HOLLE</name>
<dbReference type="EMBL" id="JAIZAY010000006">
    <property type="protein sequence ID" value="KAJ8040878.1"/>
    <property type="molecule type" value="Genomic_DNA"/>
</dbReference>
<dbReference type="Proteomes" id="UP001152320">
    <property type="component" value="Chromosome 6"/>
</dbReference>
<gene>
    <name evidence="1" type="ORF">HOLleu_15311</name>
</gene>
<evidence type="ECO:0000313" key="1">
    <source>
        <dbReference type="EMBL" id="KAJ8040878.1"/>
    </source>
</evidence>
<dbReference type="AlphaFoldDB" id="A0A9Q1C7T0"/>
<protein>
    <submittedName>
        <fullName evidence="1">Uncharacterized protein</fullName>
    </submittedName>
</protein>
<dbReference type="PANTHER" id="PTHR47331">
    <property type="entry name" value="PHD-TYPE DOMAIN-CONTAINING PROTEIN"/>
    <property type="match status" value="1"/>
</dbReference>
<dbReference type="OrthoDB" id="6152067at2759"/>
<accession>A0A9Q1C7T0</accession>
<proteinExistence type="predicted"/>
<organism evidence="1 2">
    <name type="scientific">Holothuria leucospilota</name>
    <name type="common">Black long sea cucumber</name>
    <name type="synonym">Mertensiothuria leucospilota</name>
    <dbReference type="NCBI Taxonomy" id="206669"/>
    <lineage>
        <taxon>Eukaryota</taxon>
        <taxon>Metazoa</taxon>
        <taxon>Echinodermata</taxon>
        <taxon>Eleutherozoa</taxon>
        <taxon>Echinozoa</taxon>
        <taxon>Holothuroidea</taxon>
        <taxon>Aspidochirotacea</taxon>
        <taxon>Aspidochirotida</taxon>
        <taxon>Holothuriidae</taxon>
        <taxon>Holothuria</taxon>
    </lineage>
</organism>
<evidence type="ECO:0000313" key="2">
    <source>
        <dbReference type="Proteomes" id="UP001152320"/>
    </source>
</evidence>
<sequence>MKVGLLIGATCPKALIHQDVKPGITYAVRTPLGWGVVRDLKTSSKANDDTTRKHFAFRSSTKEVIKVLERAFIDIQPKDKIIPREDKKFLRVLDERIEMVNGHVQLPLPFKTEDT</sequence>
<reference evidence="1" key="1">
    <citation type="submission" date="2021-10" db="EMBL/GenBank/DDBJ databases">
        <title>Tropical sea cucumber genome reveals ecological adaptation and Cuvierian tubules defense mechanism.</title>
        <authorList>
            <person name="Chen T."/>
        </authorList>
    </citation>
    <scope>NUCLEOTIDE SEQUENCE</scope>
    <source>
        <strain evidence="1">Nanhai2018</strain>
        <tissue evidence="1">Muscle</tissue>
    </source>
</reference>
<dbReference type="PANTHER" id="PTHR47331:SF5">
    <property type="entry name" value="RIBONUCLEASE H"/>
    <property type="match status" value="1"/>
</dbReference>
<comment type="caution">
    <text evidence="1">The sequence shown here is derived from an EMBL/GenBank/DDBJ whole genome shotgun (WGS) entry which is preliminary data.</text>
</comment>